<dbReference type="InterPro" id="IPR023296">
    <property type="entry name" value="Glyco_hydro_beta-prop_sf"/>
</dbReference>
<evidence type="ECO:0000256" key="1">
    <source>
        <dbReference type="ARBA" id="ARBA00004914"/>
    </source>
</evidence>
<gene>
    <name evidence="12" type="ORF">BU058_09475</name>
</gene>
<dbReference type="InterPro" id="IPR013320">
    <property type="entry name" value="ConA-like_dom_sf"/>
</dbReference>
<dbReference type="EC" id="3.2.1.26" evidence="3 8"/>
<evidence type="ECO:0000256" key="4">
    <source>
        <dbReference type="ARBA" id="ARBA00019623"/>
    </source>
</evidence>
<dbReference type="PANTHER" id="PTHR43101">
    <property type="entry name" value="BETA-FRUCTOSIDASE"/>
    <property type="match status" value="1"/>
</dbReference>
<keyword evidence="5 8" id="KW-0378">Hydrolase</keyword>
<keyword evidence="6 8" id="KW-0326">Glycosidase</keyword>
<comment type="pathway">
    <text evidence="1 9">Glycan biosynthesis; sucrose metabolism.</text>
</comment>
<evidence type="ECO:0000256" key="2">
    <source>
        <dbReference type="ARBA" id="ARBA00009902"/>
    </source>
</evidence>
<evidence type="ECO:0000313" key="12">
    <source>
        <dbReference type="EMBL" id="PTI74896.1"/>
    </source>
</evidence>
<comment type="caution">
    <text evidence="12">The sequence shown here is derived from an EMBL/GenBank/DDBJ whole genome shotgun (WGS) entry which is preliminary data.</text>
</comment>
<evidence type="ECO:0000259" key="11">
    <source>
        <dbReference type="Pfam" id="PF08244"/>
    </source>
</evidence>
<evidence type="ECO:0000256" key="8">
    <source>
        <dbReference type="RuleBase" id="RU362110"/>
    </source>
</evidence>
<dbReference type="SUPFAM" id="SSF49899">
    <property type="entry name" value="Concanavalin A-like lectins/glucanases"/>
    <property type="match status" value="1"/>
</dbReference>
<dbReference type="InterPro" id="IPR051214">
    <property type="entry name" value="GH32_Enzymes"/>
</dbReference>
<dbReference type="CDD" id="cd08996">
    <property type="entry name" value="GH32_FFase"/>
    <property type="match status" value="1"/>
</dbReference>
<organism evidence="12 13">
    <name type="scientific">Staphylococcus succinus</name>
    <dbReference type="NCBI Taxonomy" id="61015"/>
    <lineage>
        <taxon>Bacteria</taxon>
        <taxon>Bacillati</taxon>
        <taxon>Bacillota</taxon>
        <taxon>Bacilli</taxon>
        <taxon>Bacillales</taxon>
        <taxon>Staphylococcaceae</taxon>
        <taxon>Staphylococcus</taxon>
    </lineage>
</organism>
<dbReference type="RefSeq" id="WP_107545197.1">
    <property type="nucleotide sequence ID" value="NZ_PZFQ01000031.1"/>
</dbReference>
<dbReference type="SUPFAM" id="SSF75005">
    <property type="entry name" value="Arabinanase/levansucrase/invertase"/>
    <property type="match status" value="1"/>
</dbReference>
<feature type="domain" description="Glycosyl hydrolase family 32 C-terminal" evidence="11">
    <location>
        <begin position="328"/>
        <end position="454"/>
    </location>
</feature>
<evidence type="ECO:0000256" key="7">
    <source>
        <dbReference type="ARBA" id="ARBA00033367"/>
    </source>
</evidence>
<comment type="catalytic activity">
    <reaction evidence="8">
        <text>Hydrolysis of terminal non-reducing beta-D-fructofuranoside residues in beta-D-fructofuranosides.</text>
        <dbReference type="EC" id="3.2.1.26"/>
    </reaction>
</comment>
<dbReference type="InterPro" id="IPR013148">
    <property type="entry name" value="Glyco_hydro_32_N"/>
</dbReference>
<dbReference type="EMBL" id="PZFQ01000031">
    <property type="protein sequence ID" value="PTI74896.1"/>
    <property type="molecule type" value="Genomic_DNA"/>
</dbReference>
<dbReference type="PANTHER" id="PTHR43101:SF1">
    <property type="entry name" value="BETA-FRUCTOSIDASE"/>
    <property type="match status" value="1"/>
</dbReference>
<evidence type="ECO:0000256" key="9">
    <source>
        <dbReference type="RuleBase" id="RU365015"/>
    </source>
</evidence>
<evidence type="ECO:0000259" key="10">
    <source>
        <dbReference type="Pfam" id="PF00251"/>
    </source>
</evidence>
<dbReference type="NCBIfam" id="TIGR01322">
    <property type="entry name" value="scrB_fam"/>
    <property type="match status" value="1"/>
</dbReference>
<dbReference type="InterPro" id="IPR001362">
    <property type="entry name" value="Glyco_hydro_32"/>
</dbReference>
<evidence type="ECO:0000256" key="5">
    <source>
        <dbReference type="ARBA" id="ARBA00022801"/>
    </source>
</evidence>
<dbReference type="GO" id="GO:0004564">
    <property type="term" value="F:beta-fructofuranosidase activity"/>
    <property type="evidence" value="ECO:0007669"/>
    <property type="project" value="UniProtKB-EC"/>
</dbReference>
<dbReference type="GO" id="GO:0005737">
    <property type="term" value="C:cytoplasm"/>
    <property type="evidence" value="ECO:0007669"/>
    <property type="project" value="UniProtKB-SubCell"/>
</dbReference>
<comment type="function">
    <text evidence="9">Enables the bacterium to metabolize sucrose as a sole carbon source.</text>
</comment>
<evidence type="ECO:0000313" key="13">
    <source>
        <dbReference type="Proteomes" id="UP000241960"/>
    </source>
</evidence>
<dbReference type="Gene3D" id="2.60.120.560">
    <property type="entry name" value="Exo-inulinase, domain 1"/>
    <property type="match status" value="1"/>
</dbReference>
<dbReference type="Pfam" id="PF00251">
    <property type="entry name" value="Glyco_hydro_32N"/>
    <property type="match status" value="1"/>
</dbReference>
<name>A0A9Q6HN30_9STAP</name>
<reference evidence="12 13" key="1">
    <citation type="journal article" date="2016" name="Front. Microbiol.">
        <title>Comprehensive Phylogenetic Analysis of Bovine Non-aureus Staphylococci Species Based on Whole-Genome Sequencing.</title>
        <authorList>
            <person name="Naushad S."/>
            <person name="Barkema H.W."/>
            <person name="Luby C."/>
            <person name="Condas L.A."/>
            <person name="Nobrega D.B."/>
            <person name="Carson D.A."/>
            <person name="De Buck J."/>
        </authorList>
    </citation>
    <scope>NUCLEOTIDE SEQUENCE [LARGE SCALE GENOMIC DNA]</scope>
    <source>
        <strain evidence="12 13">SNUC 1231</strain>
    </source>
</reference>
<evidence type="ECO:0000256" key="6">
    <source>
        <dbReference type="ARBA" id="ARBA00023295"/>
    </source>
</evidence>
<dbReference type="Proteomes" id="UP000241960">
    <property type="component" value="Unassembled WGS sequence"/>
</dbReference>
<accession>A0A9Q6HN30</accession>
<dbReference type="InterPro" id="IPR013189">
    <property type="entry name" value="Glyco_hydro_32_C"/>
</dbReference>
<comment type="similarity">
    <text evidence="2 8">Belongs to the glycosyl hydrolase 32 family.</text>
</comment>
<comment type="subcellular location">
    <subcellularLocation>
        <location evidence="9">Cytoplasm</location>
    </subcellularLocation>
</comment>
<dbReference type="Gene3D" id="2.115.10.20">
    <property type="entry name" value="Glycosyl hydrolase domain, family 43"/>
    <property type="match status" value="1"/>
</dbReference>
<keyword evidence="9" id="KW-0963">Cytoplasm</keyword>
<dbReference type="GO" id="GO:0005975">
    <property type="term" value="P:carbohydrate metabolic process"/>
    <property type="evidence" value="ECO:0007669"/>
    <property type="project" value="InterPro"/>
</dbReference>
<dbReference type="AlphaFoldDB" id="A0A9Q6HN30"/>
<dbReference type="Pfam" id="PF08244">
    <property type="entry name" value="Glyco_hydro_32C"/>
    <property type="match status" value="1"/>
</dbReference>
<dbReference type="InterPro" id="IPR006232">
    <property type="entry name" value="Suc6P_hydrolase"/>
</dbReference>
<evidence type="ECO:0000256" key="3">
    <source>
        <dbReference type="ARBA" id="ARBA00012758"/>
    </source>
</evidence>
<keyword evidence="9" id="KW-0119">Carbohydrate metabolism</keyword>
<sequence length="476" mass="55013">MNPVQLTSHKYRLGYHVMAPSGWINDPNGFCYFKGYYHIFYQYYPYSEKGGSPMHWGHARSKDLVHWETLPIALTPGDPEDTDGCFSGSAIVKDDTLYLIYTGHHFNDSNQPEDFWENQNMAYSQDGIHFTKYEHNPIIATPPVDNTQHFRDPKVWQYKDGFYMILGSQGHDGLGRALLYKSSDLKKWEYQGAIDKSKQVAKEGFMWECPDLFELKHKHILLFSPQGIEAEHKKFLNLFQTGYFIGHLDYTQSTFNRDSSFIELDNGHDFYAAQTTLTPDGRTVVIGWMDMWENEIIEQEDGWAGALTLPRTLNLKNNKVFMNPVEEVKNLRTGECRSLSLDNRQVLLSNGSAHVEVNLSLKTNKLENDTIKLTLNTQQDDTIMSLTYNTQSHSFTLFRKDHDDCRYADITASHEVNLRIFIDKSSVEIFINDGEKCFTERYYYPHTPILSIENTSNRSLSGQALVYNLKDEAIQF</sequence>
<dbReference type="SMART" id="SM00640">
    <property type="entry name" value="Glyco_32"/>
    <property type="match status" value="1"/>
</dbReference>
<feature type="domain" description="Glycosyl hydrolase family 32 N-terminal" evidence="10">
    <location>
        <begin position="16"/>
        <end position="324"/>
    </location>
</feature>
<protein>
    <recommendedName>
        <fullName evidence="4 8">Sucrose-6-phosphate hydrolase</fullName>
        <ecNumber evidence="3 8">3.2.1.26</ecNumber>
    </recommendedName>
    <alternativeName>
        <fullName evidence="7 9">Invertase</fullName>
    </alternativeName>
</protein>
<proteinExistence type="inferred from homology"/>